<proteinExistence type="inferred from homology"/>
<evidence type="ECO:0000256" key="4">
    <source>
        <dbReference type="ARBA" id="ARBA00023163"/>
    </source>
</evidence>
<gene>
    <name evidence="8" type="ORF">EW146_g5012</name>
</gene>
<comment type="subcellular location">
    <subcellularLocation>
        <location evidence="1 6">Nucleus</location>
    </subcellularLocation>
</comment>
<keyword evidence="4 6" id="KW-0804">Transcription</keyword>
<feature type="region of interest" description="Disordered" evidence="7">
    <location>
        <begin position="198"/>
        <end position="258"/>
    </location>
</feature>
<dbReference type="AlphaFoldDB" id="A0A4S4LUK8"/>
<feature type="region of interest" description="Disordered" evidence="7">
    <location>
        <begin position="166"/>
        <end position="186"/>
    </location>
</feature>
<feature type="compositionally biased region" description="Polar residues" evidence="7">
    <location>
        <begin position="267"/>
        <end position="284"/>
    </location>
</feature>
<dbReference type="OrthoDB" id="1097733at2759"/>
<dbReference type="EMBL" id="SGPL01000208">
    <property type="protein sequence ID" value="THH15468.1"/>
    <property type="molecule type" value="Genomic_DNA"/>
</dbReference>
<dbReference type="GO" id="GO:0005634">
    <property type="term" value="C:nucleus"/>
    <property type="evidence" value="ECO:0007669"/>
    <property type="project" value="UniProtKB-SubCell"/>
</dbReference>
<feature type="region of interest" description="Disordered" evidence="7">
    <location>
        <begin position="291"/>
        <end position="341"/>
    </location>
</feature>
<feature type="compositionally biased region" description="Low complexity" evidence="7">
    <location>
        <begin position="319"/>
        <end position="337"/>
    </location>
</feature>
<comment type="function">
    <text evidence="6">Component of the sequence-specific heterotrimeric transcription factor (NF-Y) which specifically recognizes a 5'-CCAAT-3' box motif found in the promoters of its target genes.</text>
</comment>
<comment type="subunit">
    <text evidence="6">Heterotrimer.</text>
</comment>
<keyword evidence="9" id="KW-1185">Reference proteome</keyword>
<dbReference type="SMART" id="SM00521">
    <property type="entry name" value="CBF"/>
    <property type="match status" value="1"/>
</dbReference>
<feature type="region of interest" description="Disordered" evidence="7">
    <location>
        <begin position="265"/>
        <end position="284"/>
    </location>
</feature>
<comment type="caution">
    <text evidence="8">The sequence shown here is derived from an EMBL/GenBank/DDBJ whole genome shotgun (WGS) entry which is preliminary data.</text>
</comment>
<feature type="compositionally biased region" description="Acidic residues" evidence="7">
    <location>
        <begin position="173"/>
        <end position="185"/>
    </location>
</feature>
<comment type="similarity">
    <text evidence="6">Belongs to the NFYA/HAP2 subunit family.</text>
</comment>
<sequence>MDDVVDQLFPYSLPQQPQLLHNIDPSLNHFNPPSHLYNFYQRNQHQQQKLSSAGPSSTTSRPSPSPFAPSHSPSEPEQLPLDPAPSSRLPDESPIDDEPLYVNAKQYYRILKRRVARARLEEVHRLSRQRKPYLHESRHKHAMRRPRGPGGRFLTADEIVAQKAAQEGMSGALDEDDEADDDENNNMDMMVDVDQHDVHSPVGLEPPRQQQLSQPHQQMQPPPPLQQYQQPQSQHQPHPQLPQQYQMAPGHNPSSVPLMNIAYHSLSHPSTPSTVSSNMPHPLYSTEQMSNAATHATHSHAHQRHASSVNPPAPPPVPQQYTNQQTMAAQQAANPAPGVLRSPFSAMQMHHVPHPHAHARHHHTRVNLAEGLYGNVDTSAGGAGRS</sequence>
<evidence type="ECO:0000313" key="8">
    <source>
        <dbReference type="EMBL" id="THH15468.1"/>
    </source>
</evidence>
<dbReference type="InterPro" id="IPR001289">
    <property type="entry name" value="NFYA"/>
</dbReference>
<keyword evidence="3 6" id="KW-0238">DNA-binding</keyword>
<dbReference type="PRINTS" id="PR00616">
    <property type="entry name" value="CCAATSUBUNTB"/>
</dbReference>
<dbReference type="GO" id="GO:0003677">
    <property type="term" value="F:DNA binding"/>
    <property type="evidence" value="ECO:0007669"/>
    <property type="project" value="UniProtKB-KW"/>
</dbReference>
<name>A0A4S4LUK8_9AGAM</name>
<feature type="compositionally biased region" description="Low complexity" evidence="7">
    <location>
        <begin position="51"/>
        <end position="76"/>
    </location>
</feature>
<keyword evidence="5 6" id="KW-0539">Nucleus</keyword>
<dbReference type="PANTHER" id="PTHR12632">
    <property type="entry name" value="TRANSCRIPTION FACTOR NF-Y ALPHA-RELATED"/>
    <property type="match status" value="1"/>
</dbReference>
<protein>
    <recommendedName>
        <fullName evidence="6">Transcriptional activator HAP2</fullName>
    </recommendedName>
</protein>
<dbReference type="Proteomes" id="UP000310158">
    <property type="component" value="Unassembled WGS sequence"/>
</dbReference>
<evidence type="ECO:0000256" key="3">
    <source>
        <dbReference type="ARBA" id="ARBA00023125"/>
    </source>
</evidence>
<organism evidence="8 9">
    <name type="scientific">Bondarzewia mesenterica</name>
    <dbReference type="NCBI Taxonomy" id="1095465"/>
    <lineage>
        <taxon>Eukaryota</taxon>
        <taxon>Fungi</taxon>
        <taxon>Dikarya</taxon>
        <taxon>Basidiomycota</taxon>
        <taxon>Agaricomycotina</taxon>
        <taxon>Agaricomycetes</taxon>
        <taxon>Russulales</taxon>
        <taxon>Bondarzewiaceae</taxon>
        <taxon>Bondarzewia</taxon>
    </lineage>
</organism>
<dbReference type="Gene3D" id="6.10.250.2430">
    <property type="match status" value="1"/>
</dbReference>
<evidence type="ECO:0000256" key="1">
    <source>
        <dbReference type="ARBA" id="ARBA00004123"/>
    </source>
</evidence>
<feature type="compositionally biased region" description="Low complexity" evidence="7">
    <location>
        <begin position="209"/>
        <end position="219"/>
    </location>
</feature>
<feature type="region of interest" description="Disordered" evidence="7">
    <location>
        <begin position="43"/>
        <end position="100"/>
    </location>
</feature>
<feature type="compositionally biased region" description="Low complexity" evidence="7">
    <location>
        <begin position="226"/>
        <end position="247"/>
    </location>
</feature>
<reference evidence="8 9" key="1">
    <citation type="submission" date="2019-02" db="EMBL/GenBank/DDBJ databases">
        <title>Genome sequencing of the rare red list fungi Bondarzewia mesenterica.</title>
        <authorList>
            <person name="Buettner E."/>
            <person name="Kellner H."/>
        </authorList>
    </citation>
    <scope>NUCLEOTIDE SEQUENCE [LARGE SCALE GENOMIC DNA]</scope>
    <source>
        <strain evidence="8 9">DSM 108281</strain>
    </source>
</reference>
<dbReference type="Pfam" id="PF02045">
    <property type="entry name" value="CBFB_NFYA"/>
    <property type="match status" value="1"/>
</dbReference>
<accession>A0A4S4LUK8</accession>
<evidence type="ECO:0000256" key="5">
    <source>
        <dbReference type="ARBA" id="ARBA00023242"/>
    </source>
</evidence>
<keyword evidence="2 6" id="KW-0805">Transcription regulation</keyword>
<evidence type="ECO:0000256" key="6">
    <source>
        <dbReference type="RuleBase" id="RU367155"/>
    </source>
</evidence>
<evidence type="ECO:0000256" key="7">
    <source>
        <dbReference type="SAM" id="MobiDB-lite"/>
    </source>
</evidence>
<evidence type="ECO:0000313" key="9">
    <source>
        <dbReference type="Proteomes" id="UP000310158"/>
    </source>
</evidence>
<dbReference type="GO" id="GO:0003700">
    <property type="term" value="F:DNA-binding transcription factor activity"/>
    <property type="evidence" value="ECO:0007669"/>
    <property type="project" value="UniProtKB-UniRule"/>
</dbReference>
<dbReference type="PROSITE" id="PS51152">
    <property type="entry name" value="NFYA_HAP2_2"/>
    <property type="match status" value="1"/>
</dbReference>
<evidence type="ECO:0000256" key="2">
    <source>
        <dbReference type="ARBA" id="ARBA00023015"/>
    </source>
</evidence>